<organism evidence="4 5">
    <name type="scientific">Pseudonocardia kunmingensis</name>
    <dbReference type="NCBI Taxonomy" id="630975"/>
    <lineage>
        <taxon>Bacteria</taxon>
        <taxon>Bacillati</taxon>
        <taxon>Actinomycetota</taxon>
        <taxon>Actinomycetes</taxon>
        <taxon>Pseudonocardiales</taxon>
        <taxon>Pseudonocardiaceae</taxon>
        <taxon>Pseudonocardia</taxon>
    </lineage>
</organism>
<comment type="caution">
    <text evidence="4">The sequence shown here is derived from an EMBL/GenBank/DDBJ whole genome shotgun (WGS) entry which is preliminary data.</text>
</comment>
<protein>
    <submittedName>
        <fullName evidence="4">Arylsulfatase</fullName>
    </submittedName>
</protein>
<dbReference type="PANTHER" id="PTHR42693:SF53">
    <property type="entry name" value="ENDO-4-O-SULFATASE"/>
    <property type="match status" value="1"/>
</dbReference>
<proteinExistence type="inferred from homology"/>
<dbReference type="PANTHER" id="PTHR42693">
    <property type="entry name" value="ARYLSULFATASE FAMILY MEMBER"/>
    <property type="match status" value="1"/>
</dbReference>
<dbReference type="AlphaFoldDB" id="A0A543D0Q0"/>
<keyword evidence="2" id="KW-0378">Hydrolase</keyword>
<dbReference type="InterPro" id="IPR017850">
    <property type="entry name" value="Alkaline_phosphatase_core_sf"/>
</dbReference>
<dbReference type="GO" id="GO:0004065">
    <property type="term" value="F:arylsulfatase activity"/>
    <property type="evidence" value="ECO:0007669"/>
    <property type="project" value="TreeGrafter"/>
</dbReference>
<evidence type="ECO:0000259" key="3">
    <source>
        <dbReference type="Pfam" id="PF00884"/>
    </source>
</evidence>
<evidence type="ECO:0000256" key="2">
    <source>
        <dbReference type="ARBA" id="ARBA00022801"/>
    </source>
</evidence>
<sequence length="536" mass="58925">MNAGRRPDVVVILADDMGFSDLGCYGGEIRTPHTDRLGRDGVRLSAFYNTARCSPSRASLLTGLHPHQTGIGILTNDDAPRGYRGTLNDRCVTAAEVLRASGYATCLTGKWHLASQMRVPNDAWPTRRGFDRFFGTLTGCGSYYDPGTLTRGESDASAEAREPGFLYTDAIADEAVAFVEERSANAPEQPLFLYTAFTAPHWPLHAPEPDVTALDGVFDEGWDVLRERRMKRLVDEGVLPAGTALSDRDPTQPAWADAEHADWQVRRMQVYAAQIERMDAGIGRIVDALERTGRLDDAVVVVLSDNGASPEDLPKGEVESFRLRTDIVPNRTRDGRELRVGNDPGIVPGPEDTYSSYGRAWANLSNTPFRFYKRWVHEGGIAAPFLVHWPAGGLAAGSVVDLPVQLVDVLPTLLECTGAGYPGGDRSVLPLEGRSVLPALRGEPQDPVPLYWEHTGNAAIRVGRWKLVREHPGPWELYDLDLDRTELQDLAGEHPDLVAELSDRWQRWADRVGVIPWDTTLAIYAERGLGDEEAAG</sequence>
<dbReference type="InterPro" id="IPR050738">
    <property type="entry name" value="Sulfatase"/>
</dbReference>
<dbReference type="Gene3D" id="3.40.720.10">
    <property type="entry name" value="Alkaline Phosphatase, subunit A"/>
    <property type="match status" value="1"/>
</dbReference>
<evidence type="ECO:0000256" key="1">
    <source>
        <dbReference type="ARBA" id="ARBA00008779"/>
    </source>
</evidence>
<dbReference type="Gene3D" id="3.30.1120.10">
    <property type="match status" value="1"/>
</dbReference>
<dbReference type="SUPFAM" id="SSF53649">
    <property type="entry name" value="Alkaline phosphatase-like"/>
    <property type="match status" value="1"/>
</dbReference>
<dbReference type="Pfam" id="PF00884">
    <property type="entry name" value="Sulfatase"/>
    <property type="match status" value="1"/>
</dbReference>
<comment type="similarity">
    <text evidence="1">Belongs to the sulfatase family.</text>
</comment>
<accession>A0A543D0Q0</accession>
<evidence type="ECO:0000313" key="5">
    <source>
        <dbReference type="Proteomes" id="UP000315677"/>
    </source>
</evidence>
<gene>
    <name evidence="4" type="ORF">FB558_7530</name>
</gene>
<dbReference type="Proteomes" id="UP000315677">
    <property type="component" value="Unassembled WGS sequence"/>
</dbReference>
<dbReference type="InterPro" id="IPR000917">
    <property type="entry name" value="Sulfatase_N"/>
</dbReference>
<feature type="domain" description="Sulfatase N-terminal" evidence="3">
    <location>
        <begin position="7"/>
        <end position="419"/>
    </location>
</feature>
<reference evidence="4 5" key="1">
    <citation type="submission" date="2019-06" db="EMBL/GenBank/DDBJ databases">
        <title>Sequencing the genomes of 1000 actinobacteria strains.</title>
        <authorList>
            <person name="Klenk H.-P."/>
        </authorList>
    </citation>
    <scope>NUCLEOTIDE SEQUENCE [LARGE SCALE GENOMIC DNA]</scope>
    <source>
        <strain evidence="4 5">DSM 45301</strain>
    </source>
</reference>
<dbReference type="RefSeq" id="WP_211367112.1">
    <property type="nucleotide sequence ID" value="NZ_VFPA01000006.1"/>
</dbReference>
<dbReference type="CDD" id="cd16025">
    <property type="entry name" value="PAS_like"/>
    <property type="match status" value="1"/>
</dbReference>
<keyword evidence="5" id="KW-1185">Reference proteome</keyword>
<name>A0A543D0Q0_9PSEU</name>
<dbReference type="EMBL" id="VFPA01000006">
    <property type="protein sequence ID" value="TQM02887.1"/>
    <property type="molecule type" value="Genomic_DNA"/>
</dbReference>
<evidence type="ECO:0000313" key="4">
    <source>
        <dbReference type="EMBL" id="TQM02887.1"/>
    </source>
</evidence>